<keyword evidence="7" id="KW-0186">Copper</keyword>
<name>A0AAU9S8A8_THLAR</name>
<organism evidence="10 11">
    <name type="scientific">Thlaspi arvense</name>
    <name type="common">Field penny-cress</name>
    <dbReference type="NCBI Taxonomy" id="13288"/>
    <lineage>
        <taxon>Eukaryota</taxon>
        <taxon>Viridiplantae</taxon>
        <taxon>Streptophyta</taxon>
        <taxon>Embryophyta</taxon>
        <taxon>Tracheophyta</taxon>
        <taxon>Spermatophyta</taxon>
        <taxon>Magnoliopsida</taxon>
        <taxon>eudicotyledons</taxon>
        <taxon>Gunneridae</taxon>
        <taxon>Pentapetalae</taxon>
        <taxon>rosids</taxon>
        <taxon>malvids</taxon>
        <taxon>Brassicales</taxon>
        <taxon>Brassicaceae</taxon>
        <taxon>Thlaspideae</taxon>
        <taxon>Thlaspi</taxon>
    </lineage>
</organism>
<dbReference type="Proteomes" id="UP000836841">
    <property type="component" value="Unassembled WGS sequence"/>
</dbReference>
<dbReference type="Pfam" id="PF07731">
    <property type="entry name" value="Cu-oxidase_2"/>
    <property type="match status" value="1"/>
</dbReference>
<evidence type="ECO:0000256" key="6">
    <source>
        <dbReference type="ARBA" id="ARBA00023002"/>
    </source>
</evidence>
<dbReference type="EMBL" id="CAJVSB020000757">
    <property type="protein sequence ID" value="CAH2062595.1"/>
    <property type="molecule type" value="Genomic_DNA"/>
</dbReference>
<sequence>MRICGDIPGQTMNVLLATNQNPSHYYIVGNIQLKEPTTAVLEYIGKYTPPSSPVFPSSLPVFRDIRAANAFWARLRSLASKEHPIINESLTHVIGQGEGGIRRKKDSKKGNDRIATNEGNKLVEESVRGEKEKHHKTDRRQHMNGKAPGMMGKRELNISGVYTPDFPDFPEVYYDFTDPNLSYNYTVPSIATKVKMINYNETVEIVFQGTNTVGGAQDHPVHMHGYSFYVVGFGLGDFNNETDPKSYNLVDPPELNTIRVPKNGWVTVRFTANNPGVWMLHCHLLKHLTWGMKTVLIVLNGDTPETSILDPPPSMPSCNFSFVNYIQKFKHSDVVHPVQIIGM</sequence>
<feature type="domain" description="Plastocyanin-like" evidence="9">
    <location>
        <begin position="184"/>
        <end position="301"/>
    </location>
</feature>
<evidence type="ECO:0000313" key="10">
    <source>
        <dbReference type="EMBL" id="CAH2062595.1"/>
    </source>
</evidence>
<reference evidence="10 11" key="1">
    <citation type="submission" date="2022-03" db="EMBL/GenBank/DDBJ databases">
        <authorList>
            <person name="Nunn A."/>
            <person name="Chopra R."/>
            <person name="Nunn A."/>
            <person name="Contreras Garrido A."/>
        </authorList>
    </citation>
    <scope>NUCLEOTIDE SEQUENCE [LARGE SCALE GENOMIC DNA]</scope>
</reference>
<dbReference type="InterPro" id="IPR008972">
    <property type="entry name" value="Cupredoxin"/>
</dbReference>
<feature type="compositionally biased region" description="Basic residues" evidence="8">
    <location>
        <begin position="133"/>
        <end position="143"/>
    </location>
</feature>
<feature type="compositionally biased region" description="Basic and acidic residues" evidence="8">
    <location>
        <begin position="121"/>
        <end position="132"/>
    </location>
</feature>
<dbReference type="InterPro" id="IPR034289">
    <property type="entry name" value="CuRO_3_LCC"/>
</dbReference>
<dbReference type="PANTHER" id="PTHR11709:SF410">
    <property type="entry name" value="LACCASE"/>
    <property type="match status" value="1"/>
</dbReference>
<comment type="caution">
    <text evidence="10">The sequence shown here is derived from an EMBL/GenBank/DDBJ whole genome shotgun (WGS) entry which is preliminary data.</text>
</comment>
<gene>
    <name evidence="10" type="ORF">TAV2_LOCUS15057</name>
</gene>
<keyword evidence="4" id="KW-0479">Metal-binding</keyword>
<evidence type="ECO:0000256" key="4">
    <source>
        <dbReference type="ARBA" id="ARBA00022723"/>
    </source>
</evidence>
<evidence type="ECO:0000256" key="7">
    <source>
        <dbReference type="ARBA" id="ARBA00023008"/>
    </source>
</evidence>
<dbReference type="PROSITE" id="PS00080">
    <property type="entry name" value="MULTICOPPER_OXIDASE2"/>
    <property type="match status" value="1"/>
</dbReference>
<dbReference type="InterPro" id="IPR002355">
    <property type="entry name" value="Cu_oxidase_Cu_BS"/>
</dbReference>
<evidence type="ECO:0000256" key="5">
    <source>
        <dbReference type="ARBA" id="ARBA00022737"/>
    </source>
</evidence>
<dbReference type="Gene3D" id="2.60.40.420">
    <property type="entry name" value="Cupredoxins - blue copper proteins"/>
    <property type="match status" value="2"/>
</dbReference>
<evidence type="ECO:0000259" key="9">
    <source>
        <dbReference type="Pfam" id="PF07731"/>
    </source>
</evidence>
<evidence type="ECO:0000256" key="8">
    <source>
        <dbReference type="SAM" id="MobiDB-lite"/>
    </source>
</evidence>
<dbReference type="GO" id="GO:0016491">
    <property type="term" value="F:oxidoreductase activity"/>
    <property type="evidence" value="ECO:0007669"/>
    <property type="project" value="UniProtKB-KW"/>
</dbReference>
<dbReference type="GO" id="GO:0005576">
    <property type="term" value="C:extracellular region"/>
    <property type="evidence" value="ECO:0007669"/>
    <property type="project" value="UniProtKB-SubCell"/>
</dbReference>
<keyword evidence="5" id="KW-0677">Repeat</keyword>
<feature type="region of interest" description="Disordered" evidence="8">
    <location>
        <begin position="97"/>
        <end position="150"/>
    </location>
</feature>
<keyword evidence="3" id="KW-0964">Secreted</keyword>
<comment type="subcellular location">
    <subcellularLocation>
        <location evidence="1">Secreted</location>
    </subcellularLocation>
</comment>
<accession>A0AAU9S8A8</accession>
<dbReference type="CDD" id="cd13897">
    <property type="entry name" value="CuRO_3_LCC_plant"/>
    <property type="match status" value="1"/>
</dbReference>
<dbReference type="AlphaFoldDB" id="A0AAU9S8A8"/>
<keyword evidence="11" id="KW-1185">Reference proteome</keyword>
<dbReference type="InterPro" id="IPR011706">
    <property type="entry name" value="Cu-oxidase_C"/>
</dbReference>
<dbReference type="InterPro" id="IPR045087">
    <property type="entry name" value="Cu-oxidase_fam"/>
</dbReference>
<keyword evidence="6" id="KW-0560">Oxidoreductase</keyword>
<dbReference type="SUPFAM" id="SSF49503">
    <property type="entry name" value="Cupredoxins"/>
    <property type="match status" value="1"/>
</dbReference>
<dbReference type="PROSITE" id="PS00079">
    <property type="entry name" value="MULTICOPPER_OXIDASE1"/>
    <property type="match status" value="1"/>
</dbReference>
<evidence type="ECO:0000256" key="2">
    <source>
        <dbReference type="ARBA" id="ARBA00010609"/>
    </source>
</evidence>
<dbReference type="GO" id="GO:0005507">
    <property type="term" value="F:copper ion binding"/>
    <property type="evidence" value="ECO:0007669"/>
    <property type="project" value="InterPro"/>
</dbReference>
<dbReference type="PANTHER" id="PTHR11709">
    <property type="entry name" value="MULTI-COPPER OXIDASE"/>
    <property type="match status" value="1"/>
</dbReference>
<comment type="similarity">
    <text evidence="2">Belongs to the multicopper oxidase family.</text>
</comment>
<protein>
    <recommendedName>
        <fullName evidence="9">Plastocyanin-like domain-containing protein</fullName>
    </recommendedName>
</protein>
<evidence type="ECO:0000313" key="11">
    <source>
        <dbReference type="Proteomes" id="UP000836841"/>
    </source>
</evidence>
<proteinExistence type="inferred from homology"/>
<evidence type="ECO:0000256" key="1">
    <source>
        <dbReference type="ARBA" id="ARBA00004613"/>
    </source>
</evidence>
<evidence type="ECO:0000256" key="3">
    <source>
        <dbReference type="ARBA" id="ARBA00022525"/>
    </source>
</evidence>
<dbReference type="InterPro" id="IPR033138">
    <property type="entry name" value="Cu_oxidase_CS"/>
</dbReference>